<evidence type="ECO:0000256" key="1">
    <source>
        <dbReference type="ARBA" id="ARBA00006479"/>
    </source>
</evidence>
<dbReference type="PANTHER" id="PTHR18964">
    <property type="entry name" value="ROK (REPRESSOR, ORF, KINASE) FAMILY"/>
    <property type="match status" value="1"/>
</dbReference>
<dbReference type="AlphaFoldDB" id="A0A9X1NR05"/>
<dbReference type="SUPFAM" id="SSF53067">
    <property type="entry name" value="Actin-like ATPase domain"/>
    <property type="match status" value="1"/>
</dbReference>
<evidence type="ECO:0000313" key="3">
    <source>
        <dbReference type="Proteomes" id="UP001139089"/>
    </source>
</evidence>
<dbReference type="EMBL" id="JAJOZR010000006">
    <property type="protein sequence ID" value="MCD7109577.1"/>
    <property type="molecule type" value="Genomic_DNA"/>
</dbReference>
<organism evidence="2 3">
    <name type="scientific">Rhizobium quercicola</name>
    <dbReference type="NCBI Taxonomy" id="2901226"/>
    <lineage>
        <taxon>Bacteria</taxon>
        <taxon>Pseudomonadati</taxon>
        <taxon>Pseudomonadota</taxon>
        <taxon>Alphaproteobacteria</taxon>
        <taxon>Hyphomicrobiales</taxon>
        <taxon>Rhizobiaceae</taxon>
        <taxon>Rhizobium/Agrobacterium group</taxon>
        <taxon>Rhizobium</taxon>
    </lineage>
</organism>
<proteinExistence type="inferred from homology"/>
<reference evidence="2" key="1">
    <citation type="submission" date="2021-12" db="EMBL/GenBank/DDBJ databases">
        <authorList>
            <person name="Li Y."/>
        </authorList>
    </citation>
    <scope>NUCLEOTIDE SEQUENCE</scope>
    <source>
        <strain evidence="2">DKSPLA3</strain>
    </source>
</reference>
<name>A0A9X1NR05_9HYPH</name>
<accession>A0A9X1NR05</accession>
<evidence type="ECO:0000313" key="2">
    <source>
        <dbReference type="EMBL" id="MCD7109577.1"/>
    </source>
</evidence>
<comment type="caution">
    <text evidence="2">The sequence shown here is derived from an EMBL/GenBank/DDBJ whole genome shotgun (WGS) entry which is preliminary data.</text>
</comment>
<dbReference type="RefSeq" id="WP_231814314.1">
    <property type="nucleotide sequence ID" value="NZ_JAJOZR010000006.1"/>
</dbReference>
<dbReference type="Gene3D" id="3.30.420.40">
    <property type="match status" value="2"/>
</dbReference>
<sequence>MTATALAFDLGGTDLRAAIVTQAGEVRQALTVPTLAREGVDAVLDQMTSLAKTLMAGTDGTIAGVGLGAPGPLDPLAGIMVAPPTLSGWHDVAVVKRLSARLGLPVFLDNDANVAALGEWRHGAGRGFETVLFVTVSTGIGGGVVSNGRIFHGRRGLAVEIGHMTISGFGPTCLCGNVGCFEALASGTALGHRGADAALRPGGEKIAAAQSAIGRPGARAVVEAARVDDPVALALIAKEAEWLGIGLTNLLHIFSPDIVVFGGGLSNAFDLLIGGIRSVVATRAMSAYRDVVIVRAGLGTNAGLVGAAGLVFTPSSSATREDRHQT</sequence>
<dbReference type="Proteomes" id="UP001139089">
    <property type="component" value="Unassembled WGS sequence"/>
</dbReference>
<gene>
    <name evidence="2" type="ORF">LRX75_11015</name>
</gene>
<keyword evidence="3" id="KW-1185">Reference proteome</keyword>
<comment type="similarity">
    <text evidence="1">Belongs to the ROK (NagC/XylR) family.</text>
</comment>
<dbReference type="Pfam" id="PF00480">
    <property type="entry name" value="ROK"/>
    <property type="match status" value="1"/>
</dbReference>
<dbReference type="PANTHER" id="PTHR18964:SF149">
    <property type="entry name" value="BIFUNCTIONAL UDP-N-ACETYLGLUCOSAMINE 2-EPIMERASE_N-ACETYLMANNOSAMINE KINASE"/>
    <property type="match status" value="1"/>
</dbReference>
<protein>
    <submittedName>
        <fullName evidence="2">ROK family protein</fullName>
    </submittedName>
</protein>
<dbReference type="InterPro" id="IPR043129">
    <property type="entry name" value="ATPase_NBD"/>
</dbReference>
<dbReference type="InterPro" id="IPR000600">
    <property type="entry name" value="ROK"/>
</dbReference>